<sequence>MLPKATDPTKIVVLMEPIPTENFRFPKYEQLKVLENTNVNFPDVFGDVCDIKTTYNDETHAIQRVVV</sequence>
<reference evidence="1" key="1">
    <citation type="submission" date="2021-01" db="EMBL/GenBank/DDBJ databases">
        <authorList>
            <consortium name="Genoscope - CEA"/>
            <person name="William W."/>
        </authorList>
    </citation>
    <scope>NUCLEOTIDE SEQUENCE</scope>
</reference>
<evidence type="ECO:0000313" key="1">
    <source>
        <dbReference type="EMBL" id="CAF2056485.1"/>
    </source>
</evidence>
<dbReference type="EMBL" id="HG994370">
    <property type="protein sequence ID" value="CAF2056485.1"/>
    <property type="molecule type" value="Genomic_DNA"/>
</dbReference>
<protein>
    <submittedName>
        <fullName evidence="1">(rape) hypothetical protein</fullName>
    </submittedName>
</protein>
<accession>A0A816Q852</accession>
<organism evidence="1">
    <name type="scientific">Brassica napus</name>
    <name type="common">Rape</name>
    <dbReference type="NCBI Taxonomy" id="3708"/>
    <lineage>
        <taxon>Eukaryota</taxon>
        <taxon>Viridiplantae</taxon>
        <taxon>Streptophyta</taxon>
        <taxon>Embryophyta</taxon>
        <taxon>Tracheophyta</taxon>
        <taxon>Spermatophyta</taxon>
        <taxon>Magnoliopsida</taxon>
        <taxon>eudicotyledons</taxon>
        <taxon>Gunneridae</taxon>
        <taxon>Pentapetalae</taxon>
        <taxon>rosids</taxon>
        <taxon>malvids</taxon>
        <taxon>Brassicales</taxon>
        <taxon>Brassicaceae</taxon>
        <taxon>Brassiceae</taxon>
        <taxon>Brassica</taxon>
    </lineage>
</organism>
<dbReference type="AlphaFoldDB" id="A0A816Q852"/>
<feature type="non-terminal residue" evidence="1">
    <location>
        <position position="1"/>
    </location>
</feature>
<gene>
    <name evidence="1" type="ORF">DARMORV10_C06P12040.1</name>
</gene>
<name>A0A816Q852_BRANA</name>
<dbReference type="Proteomes" id="UP001295469">
    <property type="component" value="Chromosome C06"/>
</dbReference>
<proteinExistence type="predicted"/>